<reference evidence="3 4" key="1">
    <citation type="submission" date="2019-03" db="EMBL/GenBank/DDBJ databases">
        <title>Genomic Encyclopedia of Type Strains, Phase IV (KMG-IV): sequencing the most valuable type-strain genomes for metagenomic binning, comparative biology and taxonomic classification.</title>
        <authorList>
            <person name="Goeker M."/>
        </authorList>
    </citation>
    <scope>NUCLEOTIDE SEQUENCE [LARGE SCALE GENOMIC DNA]</scope>
    <source>
        <strain evidence="3 4">DSM 19610</strain>
    </source>
</reference>
<proteinExistence type="predicted"/>
<feature type="chain" id="PRO_5020700901" description="EF hand domain-containing protein" evidence="2">
    <location>
        <begin position="22"/>
        <end position="95"/>
    </location>
</feature>
<comment type="caution">
    <text evidence="3">The sequence shown here is derived from an EMBL/GenBank/DDBJ whole genome shotgun (WGS) entry which is preliminary data.</text>
</comment>
<dbReference type="RefSeq" id="WP_132972604.1">
    <property type="nucleotide sequence ID" value="NZ_SMFX01000001.1"/>
</dbReference>
<dbReference type="Gene3D" id="1.10.238.10">
    <property type="entry name" value="EF-hand"/>
    <property type="match status" value="1"/>
</dbReference>
<evidence type="ECO:0000313" key="3">
    <source>
        <dbReference type="EMBL" id="TCK18630.1"/>
    </source>
</evidence>
<dbReference type="AlphaFoldDB" id="A0A4R1HEL7"/>
<accession>A0A4R1HEL7</accession>
<dbReference type="OrthoDB" id="5797401at2"/>
<dbReference type="Proteomes" id="UP000295707">
    <property type="component" value="Unassembled WGS sequence"/>
</dbReference>
<evidence type="ECO:0000256" key="2">
    <source>
        <dbReference type="SAM" id="SignalP"/>
    </source>
</evidence>
<evidence type="ECO:0000313" key="4">
    <source>
        <dbReference type="Proteomes" id="UP000295707"/>
    </source>
</evidence>
<name>A0A4R1HEL7_9GAMM</name>
<dbReference type="InterPro" id="IPR011992">
    <property type="entry name" value="EF-hand-dom_pair"/>
</dbReference>
<organism evidence="3 4">
    <name type="scientific">Thiogranum longum</name>
    <dbReference type="NCBI Taxonomy" id="1537524"/>
    <lineage>
        <taxon>Bacteria</taxon>
        <taxon>Pseudomonadati</taxon>
        <taxon>Pseudomonadota</taxon>
        <taxon>Gammaproteobacteria</taxon>
        <taxon>Chromatiales</taxon>
        <taxon>Ectothiorhodospiraceae</taxon>
        <taxon>Thiogranum</taxon>
    </lineage>
</organism>
<dbReference type="SUPFAM" id="SSF47473">
    <property type="entry name" value="EF-hand"/>
    <property type="match status" value="1"/>
</dbReference>
<feature type="region of interest" description="Disordered" evidence="1">
    <location>
        <begin position="75"/>
        <end position="95"/>
    </location>
</feature>
<evidence type="ECO:0008006" key="5">
    <source>
        <dbReference type="Google" id="ProtNLM"/>
    </source>
</evidence>
<dbReference type="EMBL" id="SMFX01000001">
    <property type="protein sequence ID" value="TCK18630.1"/>
    <property type="molecule type" value="Genomic_DNA"/>
</dbReference>
<sequence length="95" mass="10137">MKTSKSFFVAGALLVSGAVVSADFPATFESLDTDGDGYVSSSEAGARKDLAESWQTIDKNTDDRLDITEFDAFEGKGRYTTPEESEVAEPGAAPY</sequence>
<protein>
    <recommendedName>
        <fullName evidence="5">EF hand domain-containing protein</fullName>
    </recommendedName>
</protein>
<feature type="signal peptide" evidence="2">
    <location>
        <begin position="1"/>
        <end position="21"/>
    </location>
</feature>
<keyword evidence="2" id="KW-0732">Signal</keyword>
<gene>
    <name evidence="3" type="ORF">DFR30_1909</name>
</gene>
<evidence type="ECO:0000256" key="1">
    <source>
        <dbReference type="SAM" id="MobiDB-lite"/>
    </source>
</evidence>
<keyword evidence="4" id="KW-1185">Reference proteome</keyword>